<proteinExistence type="predicted"/>
<accession>A0A538TWD1</accession>
<dbReference type="AlphaFoldDB" id="A0A538TWD1"/>
<dbReference type="EMBL" id="VBOY01000022">
    <property type="protein sequence ID" value="TMQ67932.1"/>
    <property type="molecule type" value="Genomic_DNA"/>
</dbReference>
<name>A0A538TWD1_UNCEI</name>
<gene>
    <name evidence="1" type="ORF">E6K78_03065</name>
</gene>
<evidence type="ECO:0000313" key="1">
    <source>
        <dbReference type="EMBL" id="TMQ67932.1"/>
    </source>
</evidence>
<dbReference type="Proteomes" id="UP000316609">
    <property type="component" value="Unassembled WGS sequence"/>
</dbReference>
<reference evidence="1 2" key="1">
    <citation type="journal article" date="2019" name="Nat. Microbiol.">
        <title>Mediterranean grassland soil C-N compound turnover is dependent on rainfall and depth, and is mediated by genomically divergent microorganisms.</title>
        <authorList>
            <person name="Diamond S."/>
            <person name="Andeer P.F."/>
            <person name="Li Z."/>
            <person name="Crits-Christoph A."/>
            <person name="Burstein D."/>
            <person name="Anantharaman K."/>
            <person name="Lane K.R."/>
            <person name="Thomas B.C."/>
            <person name="Pan C."/>
            <person name="Northen T.R."/>
            <person name="Banfield J.F."/>
        </authorList>
    </citation>
    <scope>NUCLEOTIDE SEQUENCE [LARGE SCALE GENOMIC DNA]</scope>
    <source>
        <strain evidence="1">WS_8</strain>
    </source>
</reference>
<organism evidence="1 2">
    <name type="scientific">Eiseniibacteriota bacterium</name>
    <dbReference type="NCBI Taxonomy" id="2212470"/>
    <lineage>
        <taxon>Bacteria</taxon>
        <taxon>Candidatus Eiseniibacteriota</taxon>
    </lineage>
</organism>
<sequence length="79" mass="8460">MKSSTASVTVKLHGGPFNGQSAVAYGAIVGKLIEVNHKSYRITKIEPVPGWRELVAQANYEEKPKVAVAVKAPVSTTPR</sequence>
<protein>
    <submittedName>
        <fullName evidence="1">Uncharacterized protein</fullName>
    </submittedName>
</protein>
<comment type="caution">
    <text evidence="1">The sequence shown here is derived from an EMBL/GenBank/DDBJ whole genome shotgun (WGS) entry which is preliminary data.</text>
</comment>
<evidence type="ECO:0000313" key="2">
    <source>
        <dbReference type="Proteomes" id="UP000316609"/>
    </source>
</evidence>